<dbReference type="InterPro" id="IPR004474">
    <property type="entry name" value="LytR_CpsA_psr"/>
</dbReference>
<name>A0A9W6Q4R5_9ACTN</name>
<proteinExistence type="inferred from homology"/>
<dbReference type="InterPro" id="IPR050922">
    <property type="entry name" value="LytR/CpsA/Psr_CW_biosynth"/>
</dbReference>
<dbReference type="PANTHER" id="PTHR33392">
    <property type="entry name" value="POLYISOPRENYL-TEICHOIC ACID--PEPTIDOGLYCAN TEICHOIC ACID TRANSFERASE TAGU"/>
    <property type="match status" value="1"/>
</dbReference>
<accession>A0A9W6Q4R5</accession>
<evidence type="ECO:0000256" key="1">
    <source>
        <dbReference type="ARBA" id="ARBA00006068"/>
    </source>
</evidence>
<feature type="region of interest" description="Disordered" evidence="2">
    <location>
        <begin position="344"/>
        <end position="375"/>
    </location>
</feature>
<evidence type="ECO:0000256" key="3">
    <source>
        <dbReference type="SAM" id="Phobius"/>
    </source>
</evidence>
<keyword evidence="3" id="KW-1133">Transmembrane helix</keyword>
<feature type="compositionally biased region" description="Polar residues" evidence="2">
    <location>
        <begin position="1"/>
        <end position="10"/>
    </location>
</feature>
<keyword evidence="3" id="KW-0472">Membrane</keyword>
<comment type="similarity">
    <text evidence="1">Belongs to the LytR/CpsA/Psr (LCP) family.</text>
</comment>
<gene>
    <name evidence="5" type="ORF">Kpho02_21010</name>
</gene>
<dbReference type="Pfam" id="PF03816">
    <property type="entry name" value="LytR_cpsA_psr"/>
    <property type="match status" value="1"/>
</dbReference>
<dbReference type="PANTHER" id="PTHR33392:SF6">
    <property type="entry name" value="POLYISOPRENYL-TEICHOIC ACID--PEPTIDOGLYCAN TEICHOIC ACID TRANSFERASE TAGU"/>
    <property type="match status" value="1"/>
</dbReference>
<dbReference type="Gene3D" id="3.40.630.190">
    <property type="entry name" value="LCP protein"/>
    <property type="match status" value="1"/>
</dbReference>
<dbReference type="EMBL" id="BSSA01000005">
    <property type="protein sequence ID" value="GLW69802.1"/>
    <property type="molecule type" value="Genomic_DNA"/>
</dbReference>
<keyword evidence="3" id="KW-0812">Transmembrane</keyword>
<evidence type="ECO:0000313" key="6">
    <source>
        <dbReference type="Proteomes" id="UP001165041"/>
    </source>
</evidence>
<organism evidence="5 6">
    <name type="scientific">Kitasatospora phosalacinea</name>
    <dbReference type="NCBI Taxonomy" id="2065"/>
    <lineage>
        <taxon>Bacteria</taxon>
        <taxon>Bacillati</taxon>
        <taxon>Actinomycetota</taxon>
        <taxon>Actinomycetes</taxon>
        <taxon>Kitasatosporales</taxon>
        <taxon>Streptomycetaceae</taxon>
        <taxon>Kitasatospora</taxon>
    </lineage>
</organism>
<comment type="caution">
    <text evidence="5">The sequence shown here is derived from an EMBL/GenBank/DDBJ whole genome shotgun (WGS) entry which is preliminary data.</text>
</comment>
<sequence>MAQTDETSTAIPDAPAQPRRRRRARRILLVGGGGVLVLALAAGGWAYWAYRHLEGNLGTVDIDRALGTDRPAPLPDGAQDILVLGSDSRDGENGDLAGGDTGGTARSDTTMVVHIPQGRAAATVVSIPRDTMVSRPACTTLEGRQLPAANRVMFNSIYTSGGPACVVKTVESMTGLRMNHYVEIDFSGFERLVDAMGGVQVTMDKPITDPYSGLQLPAGTSTLDGKQALAFVRTRHGIGDGSDLGRIGLQQKFLLAVLSQLQREGTLSNPTKAYGVADAATKALTTDQELGSLTSLLTFAQSLKGLQPERMKTVMLPVVEDRIDHNRVVADEAKAAALWQSLRDNHPVPGASPNTSPTAAPSAGAHASASAAAHK</sequence>
<dbReference type="RefSeq" id="WP_285735667.1">
    <property type="nucleotide sequence ID" value="NZ_BSSA01000005.1"/>
</dbReference>
<dbReference type="AlphaFoldDB" id="A0A9W6Q4R5"/>
<feature type="domain" description="Cell envelope-related transcriptional attenuator" evidence="4">
    <location>
        <begin position="106"/>
        <end position="262"/>
    </location>
</feature>
<reference evidence="5" key="1">
    <citation type="submission" date="2023-02" db="EMBL/GenBank/DDBJ databases">
        <title>Kitasatospora phosalacinea NBRC 14627.</title>
        <authorList>
            <person name="Ichikawa N."/>
            <person name="Sato H."/>
            <person name="Tonouchi N."/>
        </authorList>
    </citation>
    <scope>NUCLEOTIDE SEQUENCE</scope>
    <source>
        <strain evidence="5">NBRC 14627</strain>
    </source>
</reference>
<feature type="region of interest" description="Disordered" evidence="2">
    <location>
        <begin position="1"/>
        <end position="21"/>
    </location>
</feature>
<feature type="transmembrane region" description="Helical" evidence="3">
    <location>
        <begin position="27"/>
        <end position="48"/>
    </location>
</feature>
<feature type="compositionally biased region" description="Low complexity" evidence="2">
    <location>
        <begin position="349"/>
        <end position="375"/>
    </location>
</feature>
<evidence type="ECO:0000259" key="4">
    <source>
        <dbReference type="Pfam" id="PF03816"/>
    </source>
</evidence>
<evidence type="ECO:0000313" key="5">
    <source>
        <dbReference type="EMBL" id="GLW69802.1"/>
    </source>
</evidence>
<feature type="region of interest" description="Disordered" evidence="2">
    <location>
        <begin position="84"/>
        <end position="107"/>
    </location>
</feature>
<evidence type="ECO:0000256" key="2">
    <source>
        <dbReference type="SAM" id="MobiDB-lite"/>
    </source>
</evidence>
<dbReference type="Proteomes" id="UP001165041">
    <property type="component" value="Unassembled WGS sequence"/>
</dbReference>
<dbReference type="NCBIfam" id="TIGR00350">
    <property type="entry name" value="lytR_cpsA_psr"/>
    <property type="match status" value="1"/>
</dbReference>
<protein>
    <submittedName>
        <fullName evidence="5">Transcriptional regulator</fullName>
    </submittedName>
</protein>